<evidence type="ECO:0000256" key="1">
    <source>
        <dbReference type="SAM" id="Phobius"/>
    </source>
</evidence>
<reference evidence="2" key="1">
    <citation type="submission" date="2023-07" db="EMBL/GenBank/DDBJ databases">
        <title>Genomic Encyclopedia of Type Strains, Phase IV (KMG-IV): sequencing the most valuable type-strain genomes for metagenomic binning, comparative biology and taxonomic classification.</title>
        <authorList>
            <person name="Goeker M."/>
        </authorList>
    </citation>
    <scope>NUCLEOTIDE SEQUENCE</scope>
    <source>
        <strain evidence="2">DSM 23947</strain>
    </source>
</reference>
<dbReference type="Proteomes" id="UP001237207">
    <property type="component" value="Unassembled WGS sequence"/>
</dbReference>
<organism evidence="2 3">
    <name type="scientific">Oikeobacillus pervagus</name>
    <dbReference type="NCBI Taxonomy" id="1325931"/>
    <lineage>
        <taxon>Bacteria</taxon>
        <taxon>Bacillati</taxon>
        <taxon>Bacillota</taxon>
        <taxon>Bacilli</taxon>
        <taxon>Bacillales</taxon>
        <taxon>Bacillaceae</taxon>
        <taxon>Oikeobacillus</taxon>
    </lineage>
</organism>
<dbReference type="EMBL" id="JAUSUC010000008">
    <property type="protein sequence ID" value="MDQ0214600.1"/>
    <property type="molecule type" value="Genomic_DNA"/>
</dbReference>
<keyword evidence="1" id="KW-0812">Transmembrane</keyword>
<evidence type="ECO:0000313" key="2">
    <source>
        <dbReference type="EMBL" id="MDQ0214600.1"/>
    </source>
</evidence>
<name>A0AAJ1SXP4_9BACI</name>
<evidence type="ECO:0000313" key="3">
    <source>
        <dbReference type="Proteomes" id="UP001237207"/>
    </source>
</evidence>
<dbReference type="RefSeq" id="WP_307256585.1">
    <property type="nucleotide sequence ID" value="NZ_JAUSUC010000008.1"/>
</dbReference>
<keyword evidence="3" id="KW-1185">Reference proteome</keyword>
<proteinExistence type="predicted"/>
<dbReference type="AlphaFoldDB" id="A0AAJ1SXP4"/>
<feature type="transmembrane region" description="Helical" evidence="1">
    <location>
        <begin position="135"/>
        <end position="160"/>
    </location>
</feature>
<feature type="transmembrane region" description="Helical" evidence="1">
    <location>
        <begin position="229"/>
        <end position="248"/>
    </location>
</feature>
<feature type="transmembrane region" description="Helical" evidence="1">
    <location>
        <begin position="172"/>
        <end position="188"/>
    </location>
</feature>
<gene>
    <name evidence="2" type="ORF">J2S13_000996</name>
</gene>
<keyword evidence="1" id="KW-1133">Transmembrane helix</keyword>
<comment type="caution">
    <text evidence="2">The sequence shown here is derived from an EMBL/GenBank/DDBJ whole genome shotgun (WGS) entry which is preliminary data.</text>
</comment>
<sequence length="258" mass="30359">MGKFQGLVRKDFLLLRGAFFTWMIILFILFMMGVALANYNDSMPLLLGVIAFIYFTHVVLLPGFLYILLREEEKSQYWLHSTSSSITLLLSKLLVSLIYFLVSLFIIDVIALVHMKFFSIQYLDIPGNVIPYREGFFLNGTLIFAGIYFSCWCLFLWTVYHSLTQFPWMKKMRWFIILSGYILFQYVVEKINQLDVVQNLLHYWVIDVKMDYNIGFTRGTNYLEGRLEIPMIDLFISIGFIVLLFYLASKLLDRKVEV</sequence>
<accession>A0AAJ1SXP4</accession>
<feature type="transmembrane region" description="Helical" evidence="1">
    <location>
        <begin position="12"/>
        <end position="39"/>
    </location>
</feature>
<protein>
    <submittedName>
        <fullName evidence="2">Uncharacterized protein</fullName>
    </submittedName>
</protein>
<keyword evidence="1" id="KW-0472">Membrane</keyword>
<feature type="transmembrane region" description="Helical" evidence="1">
    <location>
        <begin position="45"/>
        <end position="69"/>
    </location>
</feature>
<feature type="transmembrane region" description="Helical" evidence="1">
    <location>
        <begin position="89"/>
        <end position="115"/>
    </location>
</feature>